<dbReference type="SUPFAM" id="SSF51905">
    <property type="entry name" value="FAD/NAD(P)-binding domain"/>
    <property type="match status" value="1"/>
</dbReference>
<dbReference type="EMBL" id="OBEG01000005">
    <property type="protein sequence ID" value="SNY87882.1"/>
    <property type="molecule type" value="Genomic_DNA"/>
</dbReference>
<dbReference type="AlphaFoldDB" id="A0A285LSH9"/>
<dbReference type="GO" id="GO:0071949">
    <property type="term" value="F:FAD binding"/>
    <property type="evidence" value="ECO:0007669"/>
    <property type="project" value="InterPro"/>
</dbReference>
<proteinExistence type="predicted"/>
<dbReference type="Proteomes" id="UP000219565">
    <property type="component" value="Unassembled WGS sequence"/>
</dbReference>
<dbReference type="RefSeq" id="WP_097246856.1">
    <property type="nucleotide sequence ID" value="NZ_OBEG01000005.1"/>
</dbReference>
<organism evidence="2 3">
    <name type="scientific">Nocardia amikacinitolerans</name>
    <dbReference type="NCBI Taxonomy" id="756689"/>
    <lineage>
        <taxon>Bacteria</taxon>
        <taxon>Bacillati</taxon>
        <taxon>Actinomycetota</taxon>
        <taxon>Actinomycetes</taxon>
        <taxon>Mycobacteriales</taxon>
        <taxon>Nocardiaceae</taxon>
        <taxon>Nocardia</taxon>
    </lineage>
</organism>
<accession>A0A285LSH9</accession>
<evidence type="ECO:0000259" key="1">
    <source>
        <dbReference type="Pfam" id="PF01494"/>
    </source>
</evidence>
<name>A0A285LSH9_9NOCA</name>
<reference evidence="2 3" key="1">
    <citation type="submission" date="2017-09" db="EMBL/GenBank/DDBJ databases">
        <authorList>
            <person name="Ehlers B."/>
            <person name="Leendertz F.H."/>
        </authorList>
    </citation>
    <scope>NUCLEOTIDE SEQUENCE [LARGE SCALE GENOMIC DNA]</scope>
    <source>
        <strain evidence="2 3">DSM 45537</strain>
    </source>
</reference>
<dbReference type="PRINTS" id="PR00420">
    <property type="entry name" value="RNGMNOXGNASE"/>
</dbReference>
<feature type="domain" description="FAD-binding" evidence="1">
    <location>
        <begin position="6"/>
        <end position="174"/>
    </location>
</feature>
<evidence type="ECO:0000313" key="2">
    <source>
        <dbReference type="EMBL" id="SNY87882.1"/>
    </source>
</evidence>
<evidence type="ECO:0000313" key="3">
    <source>
        <dbReference type="Proteomes" id="UP000219565"/>
    </source>
</evidence>
<dbReference type="Pfam" id="PF01494">
    <property type="entry name" value="FAD_binding_3"/>
    <property type="match status" value="1"/>
</dbReference>
<dbReference type="InterPro" id="IPR050407">
    <property type="entry name" value="Geranylgeranyl_reductase"/>
</dbReference>
<dbReference type="Gene3D" id="3.50.50.60">
    <property type="entry name" value="FAD/NAD(P)-binding domain"/>
    <property type="match status" value="1"/>
</dbReference>
<gene>
    <name evidence="2" type="ORF">SAMN04244553_4841</name>
</gene>
<dbReference type="PANTHER" id="PTHR42685">
    <property type="entry name" value="GERANYLGERANYL DIPHOSPHATE REDUCTASE"/>
    <property type="match status" value="1"/>
</dbReference>
<protein>
    <submittedName>
        <fullName evidence="2">2-polyprenyl-6-methoxyphenol hydroxylase</fullName>
    </submittedName>
</protein>
<sequence>MAHHRYDVIVVGARCAGSPTAMLLARKGYRVLLVDRARFPSDTISTHLVHPPGVAALRNWGLLDRLIGTGCPPIDEYTFDFGVLTITGAPGTADSPVSYAPRRTVLDGLLVEAAAESGAEIREAFTVTELVFEGEHVAGIRGHTREGSTVTERAPVVVGADGLRSLVASTVRPDRYRDKPRLLCGYYSYWSGLPMDGGFETYVRPDRAFAAWPTNDDLTLVVGGWPFAEFETNKRDLEANFLAMFDLAPPFAERIRAATRVERIFGAAVPNYFRKPYGPGWALVGDAGYNKDFITAQGIQDAFRDAERCSAALDESLSGTRSFDDAMADYQAARDGEALPMYEFTTQLATLEPPPPDLERLLGAIHGDQEAMNWFARINSGVDSAAELFAEANALAAAEGASGRCD</sequence>
<keyword evidence="3" id="KW-1185">Reference proteome</keyword>
<dbReference type="InterPro" id="IPR002938">
    <property type="entry name" value="FAD-bd"/>
</dbReference>
<dbReference type="STRING" id="1379680.GCA_001612615_03014"/>
<dbReference type="InterPro" id="IPR036188">
    <property type="entry name" value="FAD/NAD-bd_sf"/>
</dbReference>
<dbReference type="OrthoDB" id="103324at2"/>
<dbReference type="PANTHER" id="PTHR42685:SF22">
    <property type="entry name" value="CONDITIONED MEDIUM FACTOR RECEPTOR 1"/>
    <property type="match status" value="1"/>
</dbReference>